<accession>G7W6U8</accession>
<dbReference type="NCBIfam" id="TIGR02937">
    <property type="entry name" value="sigma70-ECF"/>
    <property type="match status" value="1"/>
</dbReference>
<dbReference type="PATRIC" id="fig|768706.3.peg.3805"/>
<dbReference type="InterPro" id="IPR014284">
    <property type="entry name" value="RNA_pol_sigma-70_dom"/>
</dbReference>
<dbReference type="InterPro" id="IPR013249">
    <property type="entry name" value="RNA_pol_sigma70_r4_t2"/>
</dbReference>
<evidence type="ECO:0000256" key="4">
    <source>
        <dbReference type="ARBA" id="ARBA00023125"/>
    </source>
</evidence>
<dbReference type="RefSeq" id="WP_014186038.1">
    <property type="nucleotide sequence ID" value="NC_016584.1"/>
</dbReference>
<dbReference type="Proteomes" id="UP000006346">
    <property type="component" value="Chromosome"/>
</dbReference>
<dbReference type="Gene3D" id="1.10.1740.10">
    <property type="match status" value="1"/>
</dbReference>
<dbReference type="Pfam" id="PF04542">
    <property type="entry name" value="Sigma70_r2"/>
    <property type="match status" value="1"/>
</dbReference>
<dbReference type="InterPro" id="IPR007627">
    <property type="entry name" value="RNA_pol_sigma70_r2"/>
</dbReference>
<dbReference type="EMBL" id="CP003108">
    <property type="protein sequence ID" value="AET69230.1"/>
    <property type="molecule type" value="Genomic_DNA"/>
</dbReference>
<evidence type="ECO:0000313" key="9">
    <source>
        <dbReference type="Proteomes" id="UP000006346"/>
    </source>
</evidence>
<feature type="domain" description="RNA polymerase sigma factor 70 region 4 type 2" evidence="7">
    <location>
        <begin position="112"/>
        <end position="164"/>
    </location>
</feature>
<comment type="similarity">
    <text evidence="1">Belongs to the sigma-70 factor family. ECF subfamily.</text>
</comment>
<dbReference type="STRING" id="768706.Desor_3768"/>
<reference evidence="9" key="1">
    <citation type="submission" date="2011-11" db="EMBL/GenBank/DDBJ databases">
        <title>Complete sequence of Desulfosporosinus orientis DSM 765.</title>
        <authorList>
            <person name="Lucas S."/>
            <person name="Han J."/>
            <person name="Lapidus A."/>
            <person name="Cheng J.-F."/>
            <person name="Goodwin L."/>
            <person name="Pitluck S."/>
            <person name="Peters L."/>
            <person name="Ovchinnikova G."/>
            <person name="Teshima H."/>
            <person name="Detter J.C."/>
            <person name="Han C."/>
            <person name="Tapia R."/>
            <person name="Land M."/>
            <person name="Hauser L."/>
            <person name="Kyrpides N."/>
            <person name="Ivanova N."/>
            <person name="Pagani I."/>
            <person name="Pester M."/>
            <person name="Spring S."/>
            <person name="Ollivier B."/>
            <person name="Rattei T."/>
            <person name="Klenk H.-P."/>
            <person name="Wagner M."/>
            <person name="Loy A."/>
            <person name="Woyke T."/>
        </authorList>
    </citation>
    <scope>NUCLEOTIDE SEQUENCE [LARGE SCALE GENOMIC DNA]</scope>
    <source>
        <strain evidence="9">ATCC 19365 / DSM 765 / NCIMB 8382 / VKM B-1628</strain>
    </source>
</reference>
<keyword evidence="5" id="KW-0804">Transcription</keyword>
<keyword evidence="3" id="KW-0731">Sigma factor</keyword>
<dbReference type="GO" id="GO:0003677">
    <property type="term" value="F:DNA binding"/>
    <property type="evidence" value="ECO:0007669"/>
    <property type="project" value="UniProtKB-KW"/>
</dbReference>
<dbReference type="CDD" id="cd06171">
    <property type="entry name" value="Sigma70_r4"/>
    <property type="match status" value="1"/>
</dbReference>
<sequence length="171" mass="20386">MYDFNHESELERMYEDYFSKIYNYIFCRLLHKEQTEEIVGEIFLKVISHLNSYESGKASFNTWIFTIARNVLIDFYRKNRTVTSIDDEAFPEQALTVDFDEQCRLIENDDWRELYKALSSLNERQRDVIALKYYESFNNREIARITGINESTVSTLCVRAIKKMRALINVS</sequence>
<keyword evidence="9" id="KW-1185">Reference proteome</keyword>
<dbReference type="InterPro" id="IPR013325">
    <property type="entry name" value="RNA_pol_sigma_r2"/>
</dbReference>
<proteinExistence type="inferred from homology"/>
<keyword evidence="4" id="KW-0238">DNA-binding</keyword>
<keyword evidence="2" id="KW-0805">Transcription regulation</keyword>
<evidence type="ECO:0000259" key="6">
    <source>
        <dbReference type="Pfam" id="PF04542"/>
    </source>
</evidence>
<name>G7W6U8_DESOD</name>
<gene>
    <name evidence="8" type="ordered locus">Desor_3768</name>
</gene>
<evidence type="ECO:0000256" key="5">
    <source>
        <dbReference type="ARBA" id="ARBA00023163"/>
    </source>
</evidence>
<dbReference type="KEGG" id="dor:Desor_3768"/>
<reference evidence="8 9" key="2">
    <citation type="journal article" date="2012" name="J. Bacteriol.">
        <title>Complete genome sequences of Desulfosporosinus orientis DSM765T, Desulfosporosinus youngiae DSM17734T, Desulfosporosinus meridiei DSM13257T, and Desulfosporosinus acidiphilus DSM22704T.</title>
        <authorList>
            <person name="Pester M."/>
            <person name="Brambilla E."/>
            <person name="Alazard D."/>
            <person name="Rattei T."/>
            <person name="Weinmaier T."/>
            <person name="Han J."/>
            <person name="Lucas S."/>
            <person name="Lapidus A."/>
            <person name="Cheng J.F."/>
            <person name="Goodwin L."/>
            <person name="Pitluck S."/>
            <person name="Peters L."/>
            <person name="Ovchinnikova G."/>
            <person name="Teshima H."/>
            <person name="Detter J.C."/>
            <person name="Han C.S."/>
            <person name="Tapia R."/>
            <person name="Land M.L."/>
            <person name="Hauser L."/>
            <person name="Kyrpides N.C."/>
            <person name="Ivanova N.N."/>
            <person name="Pagani I."/>
            <person name="Huntmann M."/>
            <person name="Wei C.L."/>
            <person name="Davenport K.W."/>
            <person name="Daligault H."/>
            <person name="Chain P.S."/>
            <person name="Chen A."/>
            <person name="Mavromatis K."/>
            <person name="Markowitz V."/>
            <person name="Szeto E."/>
            <person name="Mikhailova N."/>
            <person name="Pati A."/>
            <person name="Wagner M."/>
            <person name="Woyke T."/>
            <person name="Ollivier B."/>
            <person name="Klenk H.P."/>
            <person name="Spring S."/>
            <person name="Loy A."/>
        </authorList>
    </citation>
    <scope>NUCLEOTIDE SEQUENCE [LARGE SCALE GENOMIC DNA]</scope>
    <source>
        <strain evidence="9">ATCC 19365 / DSM 765 / NCIMB 8382 / VKM B-1628</strain>
    </source>
</reference>
<dbReference type="GO" id="GO:0006352">
    <property type="term" value="P:DNA-templated transcription initiation"/>
    <property type="evidence" value="ECO:0007669"/>
    <property type="project" value="InterPro"/>
</dbReference>
<evidence type="ECO:0000256" key="2">
    <source>
        <dbReference type="ARBA" id="ARBA00023015"/>
    </source>
</evidence>
<dbReference type="AlphaFoldDB" id="G7W6U8"/>
<feature type="domain" description="RNA polymerase sigma-70 region 2" evidence="6">
    <location>
        <begin position="13"/>
        <end position="80"/>
    </location>
</feature>
<dbReference type="Gene3D" id="1.10.10.10">
    <property type="entry name" value="Winged helix-like DNA-binding domain superfamily/Winged helix DNA-binding domain"/>
    <property type="match status" value="1"/>
</dbReference>
<dbReference type="PANTHER" id="PTHR43133">
    <property type="entry name" value="RNA POLYMERASE ECF-TYPE SIGMA FACTO"/>
    <property type="match status" value="1"/>
</dbReference>
<evidence type="ECO:0000259" key="7">
    <source>
        <dbReference type="Pfam" id="PF08281"/>
    </source>
</evidence>
<organism evidence="8 9">
    <name type="scientific">Desulfosporosinus orientis (strain ATCC 19365 / DSM 765 / NCIMB 8382 / VKM B-1628 / Singapore I)</name>
    <name type="common">Desulfotomaculum orientis</name>
    <dbReference type="NCBI Taxonomy" id="768706"/>
    <lineage>
        <taxon>Bacteria</taxon>
        <taxon>Bacillati</taxon>
        <taxon>Bacillota</taxon>
        <taxon>Clostridia</taxon>
        <taxon>Eubacteriales</taxon>
        <taxon>Desulfitobacteriaceae</taxon>
        <taxon>Desulfosporosinus</taxon>
    </lineage>
</organism>
<evidence type="ECO:0000256" key="1">
    <source>
        <dbReference type="ARBA" id="ARBA00010641"/>
    </source>
</evidence>
<protein>
    <submittedName>
        <fullName evidence="8">RNA polymerase sigma factor, sigma-70 family</fullName>
    </submittedName>
</protein>
<dbReference type="InterPro" id="IPR039425">
    <property type="entry name" value="RNA_pol_sigma-70-like"/>
</dbReference>
<dbReference type="Pfam" id="PF08281">
    <property type="entry name" value="Sigma70_r4_2"/>
    <property type="match status" value="1"/>
</dbReference>
<dbReference type="eggNOG" id="COG1595">
    <property type="taxonomic scope" value="Bacteria"/>
</dbReference>
<evidence type="ECO:0000256" key="3">
    <source>
        <dbReference type="ARBA" id="ARBA00023082"/>
    </source>
</evidence>
<dbReference type="PANTHER" id="PTHR43133:SF8">
    <property type="entry name" value="RNA POLYMERASE SIGMA FACTOR HI_1459-RELATED"/>
    <property type="match status" value="1"/>
</dbReference>
<dbReference type="SUPFAM" id="SSF88659">
    <property type="entry name" value="Sigma3 and sigma4 domains of RNA polymerase sigma factors"/>
    <property type="match status" value="1"/>
</dbReference>
<dbReference type="GO" id="GO:0016987">
    <property type="term" value="F:sigma factor activity"/>
    <property type="evidence" value="ECO:0007669"/>
    <property type="project" value="UniProtKB-KW"/>
</dbReference>
<dbReference type="InterPro" id="IPR013324">
    <property type="entry name" value="RNA_pol_sigma_r3/r4-like"/>
</dbReference>
<evidence type="ECO:0000313" key="8">
    <source>
        <dbReference type="EMBL" id="AET69230.1"/>
    </source>
</evidence>
<dbReference type="InterPro" id="IPR036388">
    <property type="entry name" value="WH-like_DNA-bd_sf"/>
</dbReference>
<dbReference type="SUPFAM" id="SSF88946">
    <property type="entry name" value="Sigma2 domain of RNA polymerase sigma factors"/>
    <property type="match status" value="1"/>
</dbReference>
<dbReference type="HOGENOM" id="CLU_047691_3_4_9"/>